<keyword evidence="1" id="KW-1133">Transmembrane helix</keyword>
<keyword evidence="1" id="KW-0812">Transmembrane</keyword>
<keyword evidence="1" id="KW-0472">Membrane</keyword>
<protein>
    <submittedName>
        <fullName evidence="2">Uncharacterized protein</fullName>
    </submittedName>
</protein>
<evidence type="ECO:0000313" key="2">
    <source>
        <dbReference type="EMBL" id="WOJ98497.1"/>
    </source>
</evidence>
<proteinExistence type="predicted"/>
<sequence>MSVIQSLTNRAVFQSLRSTTLAITGSACTIGGLVADVLQPVAPFASYLFVIAAFAFVILLIIYWRGKEELLGAVAFSGVAAGVFGLIVLFQSSEGAEENGFVASTFPGVAELQASLGIIDQKLDGIYQDTQSLRESADRIEDNQAQVMRTLEEMRATFASGGLIDSPRSPEDHYHNARLQELGGDYSAARRSYISYFASDLPLLDPHLRFLAFLKVQEGTAGARETYMTLMAGKTEGIPAYVRLILLDARQRVPRLEAYAAENPDFAPTFYHLSEEVSERRLGFQTLANKRAERDYLAAFQSADEAGGLLKHMIDQSLVEEWRNDASMRLTSLNTNSGSALNNPVSISFGVNNSGYTATLAIAEPVVEVLWNQKDGEARSTGESGALNPQTGKPVPQMFFNLPANQGDTTIEIRYRDRNGALQGPFDFPFKGQQESKDANQRILESTTTSWVSFRDYDGKRLLYFTHLMSYRGSIKIIQYGLNSNNPTKRFRFPAWRKAGMAPIDAKTPMYKSVPRSTRYVTVQLTYKDGSKSAIQRFDYPG</sequence>
<keyword evidence="3" id="KW-1185">Reference proteome</keyword>
<feature type="transmembrane region" description="Helical" evidence="1">
    <location>
        <begin position="70"/>
        <end position="90"/>
    </location>
</feature>
<reference evidence="2 3" key="1">
    <citation type="submission" date="2023-10" db="EMBL/GenBank/DDBJ databases">
        <title>Two novel species belonging to the OM43/NOR5 clade.</title>
        <authorList>
            <person name="Park M."/>
        </authorList>
    </citation>
    <scope>NUCLEOTIDE SEQUENCE [LARGE SCALE GENOMIC DNA]</scope>
    <source>
        <strain evidence="2 3">IMCC45268</strain>
    </source>
</reference>
<name>A0ABZ0IG49_9GAMM</name>
<evidence type="ECO:0000256" key="1">
    <source>
        <dbReference type="SAM" id="Phobius"/>
    </source>
</evidence>
<dbReference type="Proteomes" id="UP001626549">
    <property type="component" value="Chromosome"/>
</dbReference>
<feature type="transmembrane region" description="Helical" evidence="1">
    <location>
        <begin position="44"/>
        <end position="63"/>
    </location>
</feature>
<dbReference type="RefSeq" id="WP_407329856.1">
    <property type="nucleotide sequence ID" value="NZ_CP136865.1"/>
</dbReference>
<feature type="transmembrane region" description="Helical" evidence="1">
    <location>
        <begin position="21"/>
        <end position="38"/>
    </location>
</feature>
<evidence type="ECO:0000313" key="3">
    <source>
        <dbReference type="Proteomes" id="UP001626549"/>
    </source>
</evidence>
<gene>
    <name evidence="2" type="ORF">R0137_07975</name>
</gene>
<accession>A0ABZ0IG49</accession>
<organism evidence="2 3">
    <name type="scientific">Congregibacter brevis</name>
    <dbReference type="NCBI Taxonomy" id="3081201"/>
    <lineage>
        <taxon>Bacteria</taxon>
        <taxon>Pseudomonadati</taxon>
        <taxon>Pseudomonadota</taxon>
        <taxon>Gammaproteobacteria</taxon>
        <taxon>Cellvibrionales</taxon>
        <taxon>Halieaceae</taxon>
        <taxon>Congregibacter</taxon>
    </lineage>
</organism>
<dbReference type="EMBL" id="CP136865">
    <property type="protein sequence ID" value="WOJ98497.1"/>
    <property type="molecule type" value="Genomic_DNA"/>
</dbReference>